<dbReference type="Proteomes" id="UP001442494">
    <property type="component" value="Unassembled WGS sequence"/>
</dbReference>
<dbReference type="InterPro" id="IPR003661">
    <property type="entry name" value="HisK_dim/P_dom"/>
</dbReference>
<sequence length="1282" mass="144411">MNPFLPRNKAIKFDELRQCPLLDSSLKAGFDNLTRLMTDICQTPVAYMSFTDDGQQWLVSKLGITTTEADKYLAFGASAISHPQECDLIIVRDALCDRSLANHPSVKSAPKIRFFAGVPLVTPSGLMIGVLSTIDYVPRDLSEKEQEAIRALRQVAIALLSPYENLITAEQIIMTPQPTNLGMRESEFQLETIIENSKDTQAVQECQRTELEVSDLVKQVTDIKFALDQSSIVAITDRIGTITYVNDKFCEISKYSKEELIGQNHRIINSGYHSKEFFKQMWATISSGNVWKGEIKNRAKNGTYYWVYTTIVPVLNCEGKPHQYVAIRQDITERKQAEESLRQNENRFRALTEIIPQQVWTAKPNGALDYVNQRILEYFQRTYEEMVGWGWQNVLHPDDVQNCFERWSHSLTTGDAYEVEFRLRYAPDGSYRWHLGRALPMRDDKGQIVSWFGTNTDIDEHKQAEKERIQLLAREQAAREAAVRSENITRNILESIADAFFSVDNQWRFTYLNPRAEQLLFKTKEELIGKCIWDEFPETVGSTFKSESYRAVSCQVTVHFEEFYQPLETWLEVRSYPYQDGLSVFLRDVTTRKQSEAALLERSRLYTLEAEIGTALGAGGTLSERLNRCTEAMLQHLEANFVSIWTFNQQSVAEASASEAFLEQQAIAFANSLSQVYWQDLFAERRVSLEGSVIGFVAQTRQPYLSQDSSLRSAGMEARLYNGELAESCLLIANSYFAGYPLIVEDRLVGAIAVGSHSRFTEAVNHMLGWVANALALAIDRNWAKEALLARREALLFGLASQIRDSLDLDTILGTAVKEIRSLLQVDRCQYLWCWSLPNQPSLTVTHEALAKPNQPSLLGDCPPQELYQLSEKIRQLQILRVDDVKNDNSLDAQTKELLTPMGITSLLLLPLKTHAGHLGAIVCSHSSGAKPWSNSEVELLQAVVDQLAIAIDQAELYAQTRAAALAAQTQAQQLATALNNLKQAQSQLIQTEKMSSLGQMVAGIAHEINNPVNFITGNLSHTSDYIQELLDLICLYQQHYPNTHPEILLRQEEIDIDFIINDLPKMLSSMEIGAERIRQIVLSLRNFSRLDEAEMKPVNIHEGIENTLLILHHRLKPHPNHTGIQVIKEYGELPLVECYAGQLNQVFMNILSNSIEALEIGTVDWGLRENASSSPNPQSSIYPSPVISQESPIPTISISTEVRNNRVVIKIADNGAGMTEDVRKRLFDPFFTTKPVGKGTGLGLSISYQIVVEKHGGVLKCFSEPGKGAEFLIEIPLGQRF</sequence>
<evidence type="ECO:0000313" key="10">
    <source>
        <dbReference type="EMBL" id="MEP0864286.1"/>
    </source>
</evidence>
<dbReference type="Gene3D" id="1.10.287.130">
    <property type="match status" value="1"/>
</dbReference>
<comment type="caution">
    <text evidence="10">The sequence shown here is derived from an EMBL/GenBank/DDBJ whole genome shotgun (WGS) entry which is preliminary data.</text>
</comment>
<keyword evidence="4" id="KW-0418">Kinase</keyword>
<dbReference type="InterPro" id="IPR013656">
    <property type="entry name" value="PAS_4"/>
</dbReference>
<dbReference type="SUPFAM" id="SSF55874">
    <property type="entry name" value="ATPase domain of HSP90 chaperone/DNA topoisomerase II/histidine kinase"/>
    <property type="match status" value="1"/>
</dbReference>
<dbReference type="SUPFAM" id="SSF55781">
    <property type="entry name" value="GAF domain-like"/>
    <property type="match status" value="3"/>
</dbReference>
<accession>A0ABV0JLH1</accession>
<protein>
    <recommendedName>
        <fullName evidence="2">histidine kinase</fullName>
        <ecNumber evidence="2">2.7.13.3</ecNumber>
    </recommendedName>
</protein>
<keyword evidence="3" id="KW-0597">Phosphoprotein</keyword>
<comment type="catalytic activity">
    <reaction evidence="1">
        <text>ATP + protein L-histidine = ADP + protein N-phospho-L-histidine.</text>
        <dbReference type="EC" id="2.7.13.3"/>
    </reaction>
</comment>
<evidence type="ECO:0000256" key="3">
    <source>
        <dbReference type="ARBA" id="ARBA00022553"/>
    </source>
</evidence>
<evidence type="ECO:0000256" key="4">
    <source>
        <dbReference type="ARBA" id="ARBA00022777"/>
    </source>
</evidence>
<dbReference type="SUPFAM" id="SSF55785">
    <property type="entry name" value="PYP-like sensor domain (PAS domain)"/>
    <property type="match status" value="3"/>
</dbReference>
<feature type="coiled-coil region" evidence="6">
    <location>
        <begin position="965"/>
        <end position="995"/>
    </location>
</feature>
<keyword evidence="6" id="KW-0175">Coiled coil</keyword>
<dbReference type="Pfam" id="PF08447">
    <property type="entry name" value="PAS_3"/>
    <property type="match status" value="1"/>
</dbReference>
<keyword evidence="4" id="KW-0808">Transferase</keyword>
<feature type="domain" description="PAS" evidence="8">
    <location>
        <begin position="233"/>
        <end position="264"/>
    </location>
</feature>
<dbReference type="RefSeq" id="WP_199295420.1">
    <property type="nucleotide sequence ID" value="NZ_JAMPKK010000011.1"/>
</dbReference>
<dbReference type="InterPro" id="IPR003594">
    <property type="entry name" value="HATPase_dom"/>
</dbReference>
<dbReference type="Gene3D" id="3.30.450.20">
    <property type="entry name" value="PAS domain"/>
    <property type="match status" value="3"/>
</dbReference>
<dbReference type="InterPro" id="IPR005467">
    <property type="entry name" value="His_kinase_dom"/>
</dbReference>
<name>A0ABV0JLH1_9CYAN</name>
<dbReference type="PANTHER" id="PTHR43065">
    <property type="entry name" value="SENSOR HISTIDINE KINASE"/>
    <property type="match status" value="1"/>
</dbReference>
<evidence type="ECO:0000259" key="8">
    <source>
        <dbReference type="PROSITE" id="PS50112"/>
    </source>
</evidence>
<dbReference type="InterPro" id="IPR036097">
    <property type="entry name" value="HisK_dim/P_sf"/>
</dbReference>
<dbReference type="SMART" id="SM00065">
    <property type="entry name" value="GAF"/>
    <property type="match status" value="3"/>
</dbReference>
<dbReference type="InterPro" id="IPR036890">
    <property type="entry name" value="HATPase_C_sf"/>
</dbReference>
<evidence type="ECO:0000259" key="7">
    <source>
        <dbReference type="PROSITE" id="PS50109"/>
    </source>
</evidence>
<dbReference type="Pfam" id="PF08448">
    <property type="entry name" value="PAS_4"/>
    <property type="match status" value="1"/>
</dbReference>
<dbReference type="PRINTS" id="PR00344">
    <property type="entry name" value="BCTRLSENSOR"/>
</dbReference>
<dbReference type="InterPro" id="IPR013655">
    <property type="entry name" value="PAS_fold_3"/>
</dbReference>
<dbReference type="EC" id="2.7.13.3" evidence="2"/>
<dbReference type="InterPro" id="IPR004358">
    <property type="entry name" value="Sig_transdc_His_kin-like_C"/>
</dbReference>
<dbReference type="InterPro" id="IPR029016">
    <property type="entry name" value="GAF-like_dom_sf"/>
</dbReference>
<evidence type="ECO:0000256" key="1">
    <source>
        <dbReference type="ARBA" id="ARBA00000085"/>
    </source>
</evidence>
<evidence type="ECO:0000256" key="5">
    <source>
        <dbReference type="ARBA" id="ARBA00023012"/>
    </source>
</evidence>
<feature type="domain" description="PAC" evidence="9">
    <location>
        <begin position="291"/>
        <end position="343"/>
    </location>
</feature>
<dbReference type="SUPFAM" id="SSF47384">
    <property type="entry name" value="Homodimeric domain of signal transducing histidine kinase"/>
    <property type="match status" value="1"/>
</dbReference>
<evidence type="ECO:0000313" key="11">
    <source>
        <dbReference type="Proteomes" id="UP001442494"/>
    </source>
</evidence>
<feature type="domain" description="PAC" evidence="9">
    <location>
        <begin position="417"/>
        <end position="470"/>
    </location>
</feature>
<dbReference type="InterPro" id="IPR000014">
    <property type="entry name" value="PAS"/>
</dbReference>
<dbReference type="InterPro" id="IPR000700">
    <property type="entry name" value="PAS-assoc_C"/>
</dbReference>
<keyword evidence="5" id="KW-0902">Two-component regulatory system</keyword>
<dbReference type="InterPro" id="IPR001610">
    <property type="entry name" value="PAC"/>
</dbReference>
<dbReference type="SMART" id="SM00091">
    <property type="entry name" value="PAS"/>
    <property type="match status" value="3"/>
</dbReference>
<dbReference type="SMART" id="SM00387">
    <property type="entry name" value="HATPase_c"/>
    <property type="match status" value="1"/>
</dbReference>
<dbReference type="PROSITE" id="PS50109">
    <property type="entry name" value="HIS_KIN"/>
    <property type="match status" value="1"/>
</dbReference>
<dbReference type="InterPro" id="IPR035965">
    <property type="entry name" value="PAS-like_dom_sf"/>
</dbReference>
<dbReference type="InterPro" id="IPR003018">
    <property type="entry name" value="GAF"/>
</dbReference>
<dbReference type="Pfam" id="PF13426">
    <property type="entry name" value="PAS_9"/>
    <property type="match status" value="1"/>
</dbReference>
<dbReference type="PANTHER" id="PTHR43065:SF50">
    <property type="entry name" value="HISTIDINE KINASE"/>
    <property type="match status" value="1"/>
</dbReference>
<dbReference type="CDD" id="cd00082">
    <property type="entry name" value="HisKA"/>
    <property type="match status" value="1"/>
</dbReference>
<dbReference type="Gene3D" id="3.30.565.10">
    <property type="entry name" value="Histidine kinase-like ATPase, C-terminal domain"/>
    <property type="match status" value="1"/>
</dbReference>
<evidence type="ECO:0000259" key="9">
    <source>
        <dbReference type="PROSITE" id="PS50113"/>
    </source>
</evidence>
<evidence type="ECO:0000256" key="2">
    <source>
        <dbReference type="ARBA" id="ARBA00012438"/>
    </source>
</evidence>
<feature type="domain" description="Histidine kinase" evidence="7">
    <location>
        <begin position="1004"/>
        <end position="1280"/>
    </location>
</feature>
<proteinExistence type="predicted"/>
<dbReference type="NCBIfam" id="TIGR00229">
    <property type="entry name" value="sensory_box"/>
    <property type="match status" value="3"/>
</dbReference>
<dbReference type="Pfam" id="PF01590">
    <property type="entry name" value="GAF"/>
    <property type="match status" value="3"/>
</dbReference>
<gene>
    <name evidence="10" type="ORF">NDI37_07370</name>
</gene>
<feature type="domain" description="PAS" evidence="8">
    <location>
        <begin position="485"/>
        <end position="530"/>
    </location>
</feature>
<dbReference type="CDD" id="cd00130">
    <property type="entry name" value="PAS"/>
    <property type="match status" value="3"/>
</dbReference>
<feature type="coiled-coil region" evidence="6">
    <location>
        <begin position="327"/>
        <end position="354"/>
    </location>
</feature>
<dbReference type="SMART" id="SM00086">
    <property type="entry name" value="PAC"/>
    <property type="match status" value="2"/>
</dbReference>
<dbReference type="Pfam" id="PF02518">
    <property type="entry name" value="HATPase_c"/>
    <property type="match status" value="1"/>
</dbReference>
<dbReference type="PROSITE" id="PS50113">
    <property type="entry name" value="PAC"/>
    <property type="match status" value="2"/>
</dbReference>
<dbReference type="PROSITE" id="PS50112">
    <property type="entry name" value="PAS"/>
    <property type="match status" value="3"/>
</dbReference>
<feature type="domain" description="PAS" evidence="8">
    <location>
        <begin position="344"/>
        <end position="414"/>
    </location>
</feature>
<organism evidence="10 11">
    <name type="scientific">Funiculus sociatus GB2-A5</name>
    <dbReference type="NCBI Taxonomy" id="2933946"/>
    <lineage>
        <taxon>Bacteria</taxon>
        <taxon>Bacillati</taxon>
        <taxon>Cyanobacteriota</taxon>
        <taxon>Cyanophyceae</taxon>
        <taxon>Coleofasciculales</taxon>
        <taxon>Coleofasciculaceae</taxon>
        <taxon>Funiculus</taxon>
    </lineage>
</organism>
<keyword evidence="11" id="KW-1185">Reference proteome</keyword>
<evidence type="ECO:0000256" key="6">
    <source>
        <dbReference type="SAM" id="Coils"/>
    </source>
</evidence>
<reference evidence="10 11" key="1">
    <citation type="submission" date="2022-04" db="EMBL/GenBank/DDBJ databases">
        <title>Positive selection, recombination, and allopatry shape intraspecific diversity of widespread and dominant cyanobacteria.</title>
        <authorList>
            <person name="Wei J."/>
            <person name="Shu W."/>
            <person name="Hu C."/>
        </authorList>
    </citation>
    <scope>NUCLEOTIDE SEQUENCE [LARGE SCALE GENOMIC DNA]</scope>
    <source>
        <strain evidence="10 11">GB2-A5</strain>
    </source>
</reference>
<dbReference type="EMBL" id="JAMPKK010000011">
    <property type="protein sequence ID" value="MEP0864286.1"/>
    <property type="molecule type" value="Genomic_DNA"/>
</dbReference>
<dbReference type="Gene3D" id="3.30.450.40">
    <property type="match status" value="3"/>
</dbReference>